<dbReference type="Proteomes" id="UP001187531">
    <property type="component" value="Unassembled WGS sequence"/>
</dbReference>
<accession>A0AA88IC86</accession>
<dbReference type="AlphaFoldDB" id="A0AA88IC86"/>
<sequence>MQIFIKAAEQYNKIVIEKIDKAGKTEKDPQRELNGSKPVTRSESFVKRWRRTAVTRCLKGETISTPRRRHSRSEDKYESDVQMLGDSCDKLPILHILALNALDLSAPASDILVKEKGPCEARRRIWIQLSGHPGSLTPAGPGTLWKRLHDCNESEMYEKLMKDSAVGIVPKFYRKLEFKGELFVEIRDLLYDFCDPYVLDIKMGTRTFLESEVSNNVARKDLYLKMKALDPSAPTPEEEKELAVTKLRYMTFREELSSTCEFGFRVEAMKLRGQPVSDLKKVRTKNELTQTFDRFFNGNPKIRRKMLERILDIRRQFENSSFFKSHEVVGSSILMIHDECKVGAWIIDFGKTRKLPDGVGVTHRNPWKPGNHEEGYLFGLDNLIDVVRSACPKK</sequence>
<organism evidence="5 6">
    <name type="scientific">Artemia franciscana</name>
    <name type="common">Brine shrimp</name>
    <name type="synonym">Artemia sanfranciscana</name>
    <dbReference type="NCBI Taxonomy" id="6661"/>
    <lineage>
        <taxon>Eukaryota</taxon>
        <taxon>Metazoa</taxon>
        <taxon>Ecdysozoa</taxon>
        <taxon>Arthropoda</taxon>
        <taxon>Crustacea</taxon>
        <taxon>Branchiopoda</taxon>
        <taxon>Anostraca</taxon>
        <taxon>Artemiidae</taxon>
        <taxon>Artemia</taxon>
    </lineage>
</organism>
<evidence type="ECO:0000313" key="5">
    <source>
        <dbReference type="EMBL" id="KAK2723921.1"/>
    </source>
</evidence>
<dbReference type="GO" id="GO:0005737">
    <property type="term" value="C:cytoplasm"/>
    <property type="evidence" value="ECO:0007669"/>
    <property type="project" value="TreeGrafter"/>
</dbReference>
<dbReference type="GO" id="GO:0032958">
    <property type="term" value="P:inositol phosphate biosynthetic process"/>
    <property type="evidence" value="ECO:0007669"/>
    <property type="project" value="InterPro"/>
</dbReference>
<dbReference type="PANTHER" id="PTHR12400">
    <property type="entry name" value="INOSITOL POLYPHOSPHATE KINASE"/>
    <property type="match status" value="1"/>
</dbReference>
<dbReference type="SUPFAM" id="SSF56104">
    <property type="entry name" value="SAICAR synthase-like"/>
    <property type="match status" value="1"/>
</dbReference>
<dbReference type="EMBL" id="JAVRJZ010000004">
    <property type="protein sequence ID" value="KAK2723921.1"/>
    <property type="molecule type" value="Genomic_DNA"/>
</dbReference>
<gene>
    <name evidence="5" type="ORF">QYM36_002320</name>
</gene>
<dbReference type="PANTHER" id="PTHR12400:SF26">
    <property type="entry name" value="KINASE"/>
    <property type="match status" value="1"/>
</dbReference>
<dbReference type="EC" id="2.7.-.-" evidence="4"/>
<dbReference type="GO" id="GO:0046854">
    <property type="term" value="P:phosphatidylinositol phosphate biosynthetic process"/>
    <property type="evidence" value="ECO:0007669"/>
    <property type="project" value="TreeGrafter"/>
</dbReference>
<dbReference type="Gene3D" id="3.30.470.160">
    <property type="entry name" value="Inositol polyphosphate kinase"/>
    <property type="match status" value="1"/>
</dbReference>
<evidence type="ECO:0000256" key="2">
    <source>
        <dbReference type="ARBA" id="ARBA00022679"/>
    </source>
</evidence>
<comment type="similarity">
    <text evidence="1 4">Belongs to the inositol phosphokinase (IPK) family.</text>
</comment>
<dbReference type="GO" id="GO:0005634">
    <property type="term" value="C:nucleus"/>
    <property type="evidence" value="ECO:0007669"/>
    <property type="project" value="TreeGrafter"/>
</dbReference>
<keyword evidence="6" id="KW-1185">Reference proteome</keyword>
<evidence type="ECO:0000313" key="6">
    <source>
        <dbReference type="Proteomes" id="UP001187531"/>
    </source>
</evidence>
<keyword evidence="3 4" id="KW-0418">Kinase</keyword>
<comment type="caution">
    <text evidence="5">The sequence shown here is derived from an EMBL/GenBank/DDBJ whole genome shotgun (WGS) entry which is preliminary data.</text>
</comment>
<evidence type="ECO:0000256" key="3">
    <source>
        <dbReference type="ARBA" id="ARBA00022777"/>
    </source>
</evidence>
<dbReference type="GO" id="GO:0000828">
    <property type="term" value="F:inositol hexakisphosphate kinase activity"/>
    <property type="evidence" value="ECO:0007669"/>
    <property type="project" value="TreeGrafter"/>
</dbReference>
<dbReference type="Pfam" id="PF03770">
    <property type="entry name" value="IPK"/>
    <property type="match status" value="1"/>
</dbReference>
<evidence type="ECO:0000256" key="4">
    <source>
        <dbReference type="RuleBase" id="RU363090"/>
    </source>
</evidence>
<proteinExistence type="inferred from homology"/>
<dbReference type="InterPro" id="IPR038286">
    <property type="entry name" value="IPK_sf"/>
</dbReference>
<dbReference type="InterPro" id="IPR005522">
    <property type="entry name" value="IPK"/>
</dbReference>
<protein>
    <recommendedName>
        <fullName evidence="4">Kinase</fullName>
        <ecNumber evidence="4">2.7.-.-</ecNumber>
    </recommendedName>
</protein>
<evidence type="ECO:0000256" key="1">
    <source>
        <dbReference type="ARBA" id="ARBA00007374"/>
    </source>
</evidence>
<name>A0AA88IC86_ARTSF</name>
<keyword evidence="2 4" id="KW-0808">Transferase</keyword>
<reference evidence="5" key="1">
    <citation type="submission" date="2023-07" db="EMBL/GenBank/DDBJ databases">
        <title>Chromosome-level genome assembly of Artemia franciscana.</title>
        <authorList>
            <person name="Jo E."/>
        </authorList>
    </citation>
    <scope>NUCLEOTIDE SEQUENCE</scope>
    <source>
        <tissue evidence="5">Whole body</tissue>
    </source>
</reference>